<reference evidence="2 3" key="1">
    <citation type="submission" date="2024-10" db="EMBL/GenBank/DDBJ databases">
        <authorList>
            <person name="Kim D."/>
        </authorList>
    </citation>
    <scope>NUCLEOTIDE SEQUENCE [LARGE SCALE GENOMIC DNA]</scope>
    <source>
        <strain evidence="2">BH-2024</strain>
    </source>
</reference>
<proteinExistence type="predicted"/>
<feature type="compositionally biased region" description="Basic and acidic residues" evidence="1">
    <location>
        <begin position="122"/>
        <end position="137"/>
    </location>
</feature>
<name>A0ABD2IKZ3_9BILA</name>
<evidence type="ECO:0000313" key="3">
    <source>
        <dbReference type="Proteomes" id="UP001620626"/>
    </source>
</evidence>
<accession>A0ABD2IKZ3</accession>
<dbReference type="Proteomes" id="UP001620626">
    <property type="component" value="Unassembled WGS sequence"/>
</dbReference>
<dbReference type="EMBL" id="JBICBT010001303">
    <property type="protein sequence ID" value="KAL3073968.1"/>
    <property type="molecule type" value="Genomic_DNA"/>
</dbReference>
<protein>
    <submittedName>
        <fullName evidence="2">Uncharacterized protein</fullName>
    </submittedName>
</protein>
<evidence type="ECO:0000313" key="2">
    <source>
        <dbReference type="EMBL" id="KAL3073968.1"/>
    </source>
</evidence>
<feature type="compositionally biased region" description="Acidic residues" evidence="1">
    <location>
        <begin position="138"/>
        <end position="147"/>
    </location>
</feature>
<gene>
    <name evidence="2" type="ORF">niasHT_039522</name>
</gene>
<organism evidence="2 3">
    <name type="scientific">Heterodera trifolii</name>
    <dbReference type="NCBI Taxonomy" id="157864"/>
    <lineage>
        <taxon>Eukaryota</taxon>
        <taxon>Metazoa</taxon>
        <taxon>Ecdysozoa</taxon>
        <taxon>Nematoda</taxon>
        <taxon>Chromadorea</taxon>
        <taxon>Rhabditida</taxon>
        <taxon>Tylenchina</taxon>
        <taxon>Tylenchomorpha</taxon>
        <taxon>Tylenchoidea</taxon>
        <taxon>Heteroderidae</taxon>
        <taxon>Heteroderinae</taxon>
        <taxon>Heterodera</taxon>
    </lineage>
</organism>
<feature type="region of interest" description="Disordered" evidence="1">
    <location>
        <begin position="119"/>
        <end position="147"/>
    </location>
</feature>
<comment type="caution">
    <text evidence="2">The sequence shown here is derived from an EMBL/GenBank/DDBJ whole genome shotgun (WGS) entry which is preliminary data.</text>
</comment>
<sequence length="271" mass="31175">MVEYSEEQLAETERIFEIARVMWKAIKKHDKVPKREIISQKNEKHLQNATDIVPRLRFIGLVLWHLAVRQSPLIDQQHNGAPLLVFTAKMRPNIDPHDPTEWQTMLWHFDQNLANAAMAAEGQKEANEGEIEDGKGEGEEEQNEGEEVELLRELGEKVGQGLAQFGDRERHAELGKKFRLLKKSTSNDGAHGMLNFCFVYRPFLVFGSQSVEILLFIRGLLEGHFNAKTMDEYLENGKQIETNSYLLTTHLSLRMMTIQLLTVGEHFGYKF</sequence>
<keyword evidence="3" id="KW-1185">Reference proteome</keyword>
<dbReference type="AlphaFoldDB" id="A0ABD2IKZ3"/>
<evidence type="ECO:0000256" key="1">
    <source>
        <dbReference type="SAM" id="MobiDB-lite"/>
    </source>
</evidence>